<sequence length="59" mass="6518">MTKTIARYGRGDLLCIDELLSQVLTEREETRTFTGPRLCAAIVDRLAHTKARQQAAAAS</sequence>
<evidence type="ECO:0000313" key="2">
    <source>
        <dbReference type="Proteomes" id="UP000663908"/>
    </source>
</evidence>
<proteinExistence type="predicted"/>
<evidence type="ECO:0000313" key="1">
    <source>
        <dbReference type="EMBL" id="QTD95964.1"/>
    </source>
</evidence>
<accession>A0ABX7THM5</accession>
<protein>
    <submittedName>
        <fullName evidence="1">Uncharacterized protein</fullName>
    </submittedName>
</protein>
<reference evidence="1 2" key="1">
    <citation type="submission" date="2021-03" db="EMBL/GenBank/DDBJ databases">
        <title>Complete genome sequence of Streptomyces cyanogenus S136, producer of anticancer angucycline landomycin A.</title>
        <authorList>
            <person name="Hrab P."/>
            <person name="Ruckert C."/>
            <person name="Busche T."/>
            <person name="Ostash I."/>
            <person name="Kalinowski J."/>
            <person name="Fedorenko V."/>
            <person name="Yushchuk O."/>
            <person name="Ostash B."/>
        </authorList>
    </citation>
    <scope>NUCLEOTIDE SEQUENCE [LARGE SCALE GENOMIC DNA]</scope>
    <source>
        <strain evidence="1 2">S136</strain>
    </source>
</reference>
<dbReference type="EMBL" id="CP071839">
    <property type="protein sequence ID" value="QTD95964.1"/>
    <property type="molecule type" value="Genomic_DNA"/>
</dbReference>
<name>A0ABX7THM5_STRCY</name>
<gene>
    <name evidence="1" type="ORF">S1361_01335</name>
</gene>
<dbReference type="Proteomes" id="UP000663908">
    <property type="component" value="Chromosome"/>
</dbReference>
<keyword evidence="2" id="KW-1185">Reference proteome</keyword>
<organism evidence="1 2">
    <name type="scientific">Streptomyces cyanogenus</name>
    <dbReference type="NCBI Taxonomy" id="80860"/>
    <lineage>
        <taxon>Bacteria</taxon>
        <taxon>Bacillati</taxon>
        <taxon>Actinomycetota</taxon>
        <taxon>Actinomycetes</taxon>
        <taxon>Kitasatosporales</taxon>
        <taxon>Streptomycetaceae</taxon>
        <taxon>Streptomyces</taxon>
    </lineage>
</organism>